<dbReference type="GO" id="GO:0006874">
    <property type="term" value="P:intracellular calcium ion homeostasis"/>
    <property type="evidence" value="ECO:0007669"/>
    <property type="project" value="TreeGrafter"/>
</dbReference>
<protein>
    <submittedName>
        <fullName evidence="7">Calcium/sodium antiporter</fullName>
    </submittedName>
</protein>
<feature type="transmembrane region" description="Helical" evidence="5">
    <location>
        <begin position="50"/>
        <end position="72"/>
    </location>
</feature>
<feature type="transmembrane region" description="Helical" evidence="5">
    <location>
        <begin position="312"/>
        <end position="327"/>
    </location>
</feature>
<evidence type="ECO:0000256" key="1">
    <source>
        <dbReference type="ARBA" id="ARBA00004141"/>
    </source>
</evidence>
<gene>
    <name evidence="7" type="ORF">IAC85_02460</name>
</gene>
<dbReference type="GO" id="GO:0008273">
    <property type="term" value="F:calcium, potassium:sodium antiporter activity"/>
    <property type="evidence" value="ECO:0007669"/>
    <property type="project" value="TreeGrafter"/>
</dbReference>
<comment type="caution">
    <text evidence="7">The sequence shown here is derived from an EMBL/GenBank/DDBJ whole genome shotgun (WGS) entry which is preliminary data.</text>
</comment>
<feature type="transmembrane region" description="Helical" evidence="5">
    <location>
        <begin position="279"/>
        <end position="300"/>
    </location>
</feature>
<sequence>MYDTFLLGSDAMFFDIILLLIGFIVIIKSSDILVDAASSLALKLKVPKMLIALTIVAFGTCAPEVAISFQSVSAGNGAIAFGNVVGSCIVNILLIIGLASFIHPIRVKHATIKKELPLLSIVTSVFSILMLDRVFNPLTRSSFSRADALILMLLFLMFVLYLVQMLFRRDSNDTEDVRIKYPPVVSALLLLGSIILIALSSDLIVDSAQNIARAMHISEKIITMFVIVVGTSLPEMIMTITSASKGEFDMAIGNIIGTNIFNICIVLGLPILIYGDIPLIGFGLIDIGMVFLSSTLLFIFARSERVINKKESIVMLVIFALYYIYLLF</sequence>
<dbReference type="InterPro" id="IPR044880">
    <property type="entry name" value="NCX_ion-bd_dom_sf"/>
</dbReference>
<reference evidence="7" key="1">
    <citation type="submission" date="2020-10" db="EMBL/GenBank/DDBJ databases">
        <authorList>
            <person name="Gilroy R."/>
        </authorList>
    </citation>
    <scope>NUCLEOTIDE SEQUENCE</scope>
    <source>
        <strain evidence="7">CHK165-10780</strain>
    </source>
</reference>
<evidence type="ECO:0000256" key="3">
    <source>
        <dbReference type="ARBA" id="ARBA00022989"/>
    </source>
</evidence>
<feature type="domain" description="Sodium/calcium exchanger membrane region" evidence="6">
    <location>
        <begin position="186"/>
        <end position="327"/>
    </location>
</feature>
<feature type="transmembrane region" description="Helical" evidence="5">
    <location>
        <begin position="12"/>
        <end position="29"/>
    </location>
</feature>
<evidence type="ECO:0000313" key="7">
    <source>
        <dbReference type="EMBL" id="HIQ64581.1"/>
    </source>
</evidence>
<feature type="transmembrane region" description="Helical" evidence="5">
    <location>
        <begin position="252"/>
        <end position="273"/>
    </location>
</feature>
<feature type="transmembrane region" description="Helical" evidence="5">
    <location>
        <begin position="116"/>
        <end position="136"/>
    </location>
</feature>
<evidence type="ECO:0000256" key="2">
    <source>
        <dbReference type="ARBA" id="ARBA00022692"/>
    </source>
</evidence>
<dbReference type="AlphaFoldDB" id="A0A9D1CJW0"/>
<keyword evidence="3 5" id="KW-1133">Transmembrane helix</keyword>
<dbReference type="Proteomes" id="UP000886725">
    <property type="component" value="Unassembled WGS sequence"/>
</dbReference>
<feature type="transmembrane region" description="Helical" evidence="5">
    <location>
        <begin position="148"/>
        <end position="167"/>
    </location>
</feature>
<feature type="transmembrane region" description="Helical" evidence="5">
    <location>
        <begin position="78"/>
        <end position="104"/>
    </location>
</feature>
<evidence type="ECO:0000259" key="6">
    <source>
        <dbReference type="Pfam" id="PF01699"/>
    </source>
</evidence>
<dbReference type="InterPro" id="IPR004481">
    <property type="entry name" value="K/Na/Ca-exchanger"/>
</dbReference>
<dbReference type="PANTHER" id="PTHR10846:SF8">
    <property type="entry name" value="INNER MEMBRANE PROTEIN YRBG"/>
    <property type="match status" value="1"/>
</dbReference>
<dbReference type="EMBL" id="DVFU01000050">
    <property type="protein sequence ID" value="HIQ64581.1"/>
    <property type="molecule type" value="Genomic_DNA"/>
</dbReference>
<keyword evidence="2 5" id="KW-0812">Transmembrane</keyword>
<proteinExistence type="predicted"/>
<feature type="domain" description="Sodium/calcium exchanger membrane region" evidence="6">
    <location>
        <begin position="16"/>
        <end position="163"/>
    </location>
</feature>
<dbReference type="Gene3D" id="1.20.1420.30">
    <property type="entry name" value="NCX, central ion-binding region"/>
    <property type="match status" value="1"/>
</dbReference>
<reference evidence="7" key="2">
    <citation type="journal article" date="2021" name="PeerJ">
        <title>Extensive microbial diversity within the chicken gut microbiome revealed by metagenomics and culture.</title>
        <authorList>
            <person name="Gilroy R."/>
            <person name="Ravi A."/>
            <person name="Getino M."/>
            <person name="Pursley I."/>
            <person name="Horton D.L."/>
            <person name="Alikhan N.F."/>
            <person name="Baker D."/>
            <person name="Gharbi K."/>
            <person name="Hall N."/>
            <person name="Watson M."/>
            <person name="Adriaenssens E.M."/>
            <person name="Foster-Nyarko E."/>
            <person name="Jarju S."/>
            <person name="Secka A."/>
            <person name="Antonio M."/>
            <person name="Oren A."/>
            <person name="Chaudhuri R.R."/>
            <person name="La Ragione R."/>
            <person name="Hildebrand F."/>
            <person name="Pallen M.J."/>
        </authorList>
    </citation>
    <scope>NUCLEOTIDE SEQUENCE</scope>
    <source>
        <strain evidence="7">CHK165-10780</strain>
    </source>
</reference>
<organism evidence="7 8">
    <name type="scientific">Candidatus Faecenecus gallistercoris</name>
    <dbReference type="NCBI Taxonomy" id="2840793"/>
    <lineage>
        <taxon>Bacteria</taxon>
        <taxon>Bacillati</taxon>
        <taxon>Bacillota</taxon>
        <taxon>Bacillota incertae sedis</taxon>
        <taxon>Candidatus Faecenecus</taxon>
    </lineage>
</organism>
<name>A0A9D1CJW0_9FIRM</name>
<evidence type="ECO:0000256" key="5">
    <source>
        <dbReference type="SAM" id="Phobius"/>
    </source>
</evidence>
<dbReference type="GO" id="GO:0005886">
    <property type="term" value="C:plasma membrane"/>
    <property type="evidence" value="ECO:0007669"/>
    <property type="project" value="TreeGrafter"/>
</dbReference>
<dbReference type="InterPro" id="IPR004837">
    <property type="entry name" value="NaCa_Exmemb"/>
</dbReference>
<accession>A0A9D1CJW0</accession>
<dbReference type="Pfam" id="PF01699">
    <property type="entry name" value="Na_Ca_ex"/>
    <property type="match status" value="2"/>
</dbReference>
<evidence type="ECO:0000256" key="4">
    <source>
        <dbReference type="ARBA" id="ARBA00023136"/>
    </source>
</evidence>
<feature type="transmembrane region" description="Helical" evidence="5">
    <location>
        <begin position="179"/>
        <end position="201"/>
    </location>
</feature>
<dbReference type="NCBIfam" id="TIGR00367">
    <property type="entry name" value="calcium/sodium antiporter"/>
    <property type="match status" value="1"/>
</dbReference>
<dbReference type="PANTHER" id="PTHR10846">
    <property type="entry name" value="SODIUM/POTASSIUM/CALCIUM EXCHANGER"/>
    <property type="match status" value="1"/>
</dbReference>
<keyword evidence="4 5" id="KW-0472">Membrane</keyword>
<comment type="subcellular location">
    <subcellularLocation>
        <location evidence="1">Membrane</location>
        <topology evidence="1">Multi-pass membrane protein</topology>
    </subcellularLocation>
</comment>
<dbReference type="GO" id="GO:0005262">
    <property type="term" value="F:calcium channel activity"/>
    <property type="evidence" value="ECO:0007669"/>
    <property type="project" value="TreeGrafter"/>
</dbReference>
<evidence type="ECO:0000313" key="8">
    <source>
        <dbReference type="Proteomes" id="UP000886725"/>
    </source>
</evidence>
<feature type="transmembrane region" description="Helical" evidence="5">
    <location>
        <begin position="221"/>
        <end position="240"/>
    </location>
</feature>